<keyword evidence="6" id="KW-0479">Metal-binding</keyword>
<evidence type="ECO:0000256" key="9">
    <source>
        <dbReference type="ARBA" id="ARBA00022842"/>
    </source>
</evidence>
<proteinExistence type="inferred from homology"/>
<comment type="pathway">
    <text evidence="13">Sulfur metabolism; glutathione biosynthesis; glutathione from L-cysteine and L-glutamate: step 2/2.</text>
</comment>
<comment type="cofactor">
    <cofactor evidence="2">
        <name>Mg(2+)</name>
        <dbReference type="ChEBI" id="CHEBI:18420"/>
    </cofactor>
</comment>
<evidence type="ECO:0000256" key="5">
    <source>
        <dbReference type="ARBA" id="ARBA00022684"/>
    </source>
</evidence>
<dbReference type="AlphaFoldDB" id="U5S8Q0"/>
<dbReference type="Gene3D" id="3.30.590.20">
    <property type="match status" value="1"/>
</dbReference>
<protein>
    <recommendedName>
        <fullName evidence="13">Glutathione biosynthesis bifunctional protein GshAB</fullName>
    </recommendedName>
    <alternativeName>
        <fullName evidence="13">Gamma-GCS-GS</fullName>
        <shortName evidence="13">GCS-GS</shortName>
    </alternativeName>
    <domain>
        <recommendedName>
            <fullName evidence="13">Glutamate--cysteine ligase</fullName>
            <ecNumber evidence="13">6.3.2.2</ecNumber>
        </recommendedName>
        <alternativeName>
            <fullName evidence="13">Gamma-ECS</fullName>
            <shortName evidence="13">GCS</shortName>
        </alternativeName>
        <alternativeName>
            <fullName evidence="13">Gamma-glutamylcysteine synthetase</fullName>
        </alternativeName>
    </domain>
    <domain>
        <recommendedName>
            <fullName evidence="13">Glutathione synthetase</fullName>
            <ecNumber evidence="13">6.3.2.3</ecNumber>
        </recommendedName>
        <alternativeName>
            <fullName evidence="13">GSH synthetase</fullName>
            <shortName evidence="13">GS</shortName>
            <shortName evidence="13">GSH-S</shortName>
            <shortName evidence="13">GSHase</shortName>
        </alternativeName>
        <alternativeName>
            <fullName evidence="13">Glutathione synthase</fullName>
        </alternativeName>
    </domain>
</protein>
<dbReference type="PROSITE" id="PS50975">
    <property type="entry name" value="ATP_GRASP"/>
    <property type="match status" value="1"/>
</dbReference>
<reference evidence="15 16" key="1">
    <citation type="journal article" date="2013" name="Genome Announc.">
        <title>Complete Genome Sequence of Carnobacterium gilichinskyi Strain WN1359T (DSM 27470T).</title>
        <authorList>
            <person name="Leonard M.T."/>
            <person name="Panayotova N."/>
            <person name="Farmerie W.G."/>
            <person name="Triplett E.W."/>
            <person name="Nicholson W.L."/>
        </authorList>
    </citation>
    <scope>NUCLEOTIDE SEQUENCE [LARGE SCALE GENOMIC DNA]</scope>
    <source>
        <strain evidence="15 16">WN1359</strain>
    </source>
</reference>
<dbReference type="GO" id="GO:0005829">
    <property type="term" value="C:cytosol"/>
    <property type="evidence" value="ECO:0007669"/>
    <property type="project" value="TreeGrafter"/>
</dbReference>
<comment type="catalytic activity">
    <reaction evidence="12 13">
        <text>L-cysteine + L-glutamate + ATP = gamma-L-glutamyl-L-cysteine + ADP + phosphate + H(+)</text>
        <dbReference type="Rhea" id="RHEA:13285"/>
        <dbReference type="ChEBI" id="CHEBI:15378"/>
        <dbReference type="ChEBI" id="CHEBI:29985"/>
        <dbReference type="ChEBI" id="CHEBI:30616"/>
        <dbReference type="ChEBI" id="CHEBI:35235"/>
        <dbReference type="ChEBI" id="CHEBI:43474"/>
        <dbReference type="ChEBI" id="CHEBI:58173"/>
        <dbReference type="ChEBI" id="CHEBI:456216"/>
        <dbReference type="EC" id="6.3.2.2"/>
    </reaction>
</comment>
<dbReference type="InterPro" id="IPR040657">
    <property type="entry name" value="GshAB_ATP-grasp"/>
</dbReference>
<dbReference type="eggNOG" id="COG2918">
    <property type="taxonomic scope" value="Bacteria"/>
</dbReference>
<keyword evidence="9" id="KW-0460">Magnesium</keyword>
<dbReference type="InterPro" id="IPR014746">
    <property type="entry name" value="Gln_synth/guanido_kin_cat_dom"/>
</dbReference>
<evidence type="ECO:0000259" key="14">
    <source>
        <dbReference type="PROSITE" id="PS50975"/>
    </source>
</evidence>
<dbReference type="GO" id="GO:0004363">
    <property type="term" value="F:glutathione synthase activity"/>
    <property type="evidence" value="ECO:0007669"/>
    <property type="project" value="UniProtKB-UniRule"/>
</dbReference>
<dbReference type="InterPro" id="IPR006335">
    <property type="entry name" value="Glut_biosynth"/>
</dbReference>
<evidence type="ECO:0000256" key="6">
    <source>
        <dbReference type="ARBA" id="ARBA00022723"/>
    </source>
</evidence>
<feature type="domain" description="ATP-grasp" evidence="14">
    <location>
        <begin position="496"/>
        <end position="755"/>
    </location>
</feature>
<dbReference type="NCBIfam" id="TIGR01435">
    <property type="entry name" value="glu_cys_lig_rel"/>
    <property type="match status" value="1"/>
</dbReference>
<dbReference type="HAMAP" id="MF_00782">
    <property type="entry name" value="Glut_biosynth"/>
    <property type="match status" value="1"/>
</dbReference>
<dbReference type="STRING" id="1266845.Q783_03925"/>
<dbReference type="InterPro" id="IPR003806">
    <property type="entry name" value="ATP-grasp_PylC-type"/>
</dbReference>
<feature type="region of interest" description="Glutamate--cysteine ligase" evidence="13">
    <location>
        <begin position="1"/>
        <end position="339"/>
    </location>
</feature>
<keyword evidence="10" id="KW-0464">Manganese</keyword>
<sequence>MLKMKTVKQMIQETEMSKAYYQAVFGIEKEGLRVNDSGQLAVTDHSKKFGNRTYHPYIQTDYSESQLELITPPLNSIQESYNWLTALHDVVLQTLPEDEAIWPISMPMVLPNEKDISVAKLDNKADVLYRETLTRKYGKKKQMISGVHYNFELDSQLILRLYESQTEYTTLTSFKSMIYLKLAKNFLRYRWLLTYLLGASPIVDESFFTSQELPKKYVRSIRSSHYGYVNQSEVSVSFETIEDYVQSLQNMVAKGFLSEEKEFYSAVRFRGTKDAEELLTKGISYLELRSFDLDPFDSAGMSKGTMEFVHLFCLYMIWMDETATMKEIEIGEEMSQLTAMENPVSVSQFQEEGLELLKQMENMIHLTTDSEAASRCLQEVRNQLKNPTLTIAARMVQEIEEKGSYIEFALELAKQYKDEATKRPYNLRGFDYLEMSTQLLIFDALQKGVQVEVLDSQDQFLKLTMGQHVEFVKNGNMTAKDSYIAPLIMENKTVTKKILDSAGFHVPAGEEYTTIDEAKAAFWRYKNKSVVVKPKSTNYGLGISIFKQAPVKNDYEQAIEIAFKEDIAVLVEEYISGTEYRFFVLDGKVSAILLRIPANVVGDGQKTIKELVQDKNKDPLRGEEKHRSPLEKIALGEIEQLMLKGQGYTIESIPEKDKRVYLRENSNISTGGDSIDVTDEIDESYKKAAIRMTETIGAKISGIDLIIPDPTIPSENEQHGYTVIEANFNPAMHMHAYVYKGKGRRLTMEVLNMLFPELNEDVSSTGKTH</sequence>
<evidence type="ECO:0000256" key="10">
    <source>
        <dbReference type="ARBA" id="ARBA00023211"/>
    </source>
</evidence>
<keyword evidence="11 13" id="KW-0511">Multifunctional enzyme</keyword>
<dbReference type="NCBIfam" id="NF002688">
    <property type="entry name" value="PRK02471.1"/>
    <property type="match status" value="1"/>
</dbReference>
<comment type="function">
    <text evidence="13">Synthesizes glutathione from L-glutamate and L-cysteine via gamma-L-glutamyl-L-cysteine.</text>
</comment>
<dbReference type="Gene3D" id="3.30.1490.20">
    <property type="entry name" value="ATP-grasp fold, A domain"/>
    <property type="match status" value="1"/>
</dbReference>
<evidence type="ECO:0000256" key="2">
    <source>
        <dbReference type="ARBA" id="ARBA00001946"/>
    </source>
</evidence>
<comment type="subunit">
    <text evidence="13">Monomer.</text>
</comment>
<dbReference type="HOGENOM" id="CLU_020728_1_0_9"/>
<dbReference type="EC" id="6.3.2.3" evidence="13"/>
<keyword evidence="4 13" id="KW-0436">Ligase</keyword>
<name>U5S8Q0_9LACT</name>
<evidence type="ECO:0000256" key="13">
    <source>
        <dbReference type="HAMAP-Rule" id="MF_00782"/>
    </source>
</evidence>
<dbReference type="PANTHER" id="PTHR38761:SF1">
    <property type="entry name" value="GLUTAMATE--CYSTEINE LIGASE"/>
    <property type="match status" value="1"/>
</dbReference>
<comment type="catalytic activity">
    <reaction evidence="13">
        <text>gamma-L-glutamyl-L-cysteine + glycine + ATP = glutathione + ADP + phosphate + H(+)</text>
        <dbReference type="Rhea" id="RHEA:13557"/>
        <dbReference type="ChEBI" id="CHEBI:15378"/>
        <dbReference type="ChEBI" id="CHEBI:30616"/>
        <dbReference type="ChEBI" id="CHEBI:43474"/>
        <dbReference type="ChEBI" id="CHEBI:57305"/>
        <dbReference type="ChEBI" id="CHEBI:57925"/>
        <dbReference type="ChEBI" id="CHEBI:58173"/>
        <dbReference type="ChEBI" id="CHEBI:456216"/>
        <dbReference type="EC" id="6.3.2.3"/>
    </reaction>
</comment>
<dbReference type="InterPro" id="IPR007370">
    <property type="entry name" value="Glu_cys_ligase"/>
</dbReference>
<dbReference type="Pfam" id="PF02655">
    <property type="entry name" value="ATP-grasp_3"/>
    <property type="match status" value="1"/>
</dbReference>
<accession>U5S8Q0</accession>
<keyword evidence="8 13" id="KW-0067">ATP-binding</keyword>
<dbReference type="PATRIC" id="fig|1266845.5.peg.725"/>
<gene>
    <name evidence="13" type="primary">gshAB</name>
    <name evidence="13" type="synonym">gshF</name>
    <name evidence="15" type="ORF">Q783_03925</name>
</gene>
<evidence type="ECO:0000313" key="15">
    <source>
        <dbReference type="EMBL" id="AGY81446.1"/>
    </source>
</evidence>
<dbReference type="Proteomes" id="UP000017469">
    <property type="component" value="Chromosome"/>
</dbReference>
<evidence type="ECO:0000256" key="11">
    <source>
        <dbReference type="ARBA" id="ARBA00023268"/>
    </source>
</evidence>
<dbReference type="SUPFAM" id="SSF55931">
    <property type="entry name" value="Glutamine synthetase/guanido kinase"/>
    <property type="match status" value="1"/>
</dbReference>
<dbReference type="InterPro" id="IPR011761">
    <property type="entry name" value="ATP-grasp"/>
</dbReference>
<evidence type="ECO:0000256" key="1">
    <source>
        <dbReference type="ARBA" id="ARBA00001936"/>
    </source>
</evidence>
<dbReference type="GO" id="GO:0046872">
    <property type="term" value="F:metal ion binding"/>
    <property type="evidence" value="ECO:0007669"/>
    <property type="project" value="UniProtKB-KW"/>
</dbReference>
<dbReference type="Pfam" id="PF18419">
    <property type="entry name" value="ATP-grasp_6"/>
    <property type="match status" value="1"/>
</dbReference>
<keyword evidence="7 13" id="KW-0547">Nucleotide-binding</keyword>
<evidence type="ECO:0000256" key="12">
    <source>
        <dbReference type="ARBA" id="ARBA00048819"/>
    </source>
</evidence>
<dbReference type="SUPFAM" id="SSF56059">
    <property type="entry name" value="Glutathione synthetase ATP-binding domain-like"/>
    <property type="match status" value="1"/>
</dbReference>
<evidence type="ECO:0000256" key="4">
    <source>
        <dbReference type="ARBA" id="ARBA00022598"/>
    </source>
</evidence>
<dbReference type="EC" id="6.3.2.2" evidence="13"/>
<keyword evidence="5 13" id="KW-0317">Glutathione biosynthesis</keyword>
<dbReference type="GO" id="GO:0004357">
    <property type="term" value="F:glutamate-cysteine ligase activity"/>
    <property type="evidence" value="ECO:0007669"/>
    <property type="project" value="UniProtKB-UniRule"/>
</dbReference>
<evidence type="ECO:0000256" key="7">
    <source>
        <dbReference type="ARBA" id="ARBA00022741"/>
    </source>
</evidence>
<evidence type="ECO:0000256" key="3">
    <source>
        <dbReference type="ARBA" id="ARBA00005006"/>
    </source>
</evidence>
<dbReference type="InterPro" id="IPR013815">
    <property type="entry name" value="ATP_grasp_subdomain_1"/>
</dbReference>
<comment type="cofactor">
    <cofactor evidence="1">
        <name>Mn(2+)</name>
        <dbReference type="ChEBI" id="CHEBI:29035"/>
    </cofactor>
</comment>
<comment type="pathway">
    <text evidence="3 13">Sulfur metabolism; glutathione biosynthesis; glutathione from L-cysteine and L-glutamate: step 1/2.</text>
</comment>
<evidence type="ECO:0000256" key="8">
    <source>
        <dbReference type="ARBA" id="ARBA00022840"/>
    </source>
</evidence>
<dbReference type="EMBL" id="CP006812">
    <property type="protein sequence ID" value="AGY81446.1"/>
    <property type="molecule type" value="Genomic_DNA"/>
</dbReference>
<dbReference type="InterPro" id="IPR006334">
    <property type="entry name" value="Glut_cys_ligase"/>
</dbReference>
<dbReference type="KEGG" id="caw:Q783_03925"/>
<organism evidence="15 16">
    <name type="scientific">Carnobacterium inhibens subsp. gilichinskyi</name>
    <dbReference type="NCBI Taxonomy" id="1266845"/>
    <lineage>
        <taxon>Bacteria</taxon>
        <taxon>Bacillati</taxon>
        <taxon>Bacillota</taxon>
        <taxon>Bacilli</taxon>
        <taxon>Lactobacillales</taxon>
        <taxon>Carnobacteriaceae</taxon>
        <taxon>Carnobacterium</taxon>
    </lineage>
</organism>
<comment type="similarity">
    <text evidence="13">In the N-terminal section; belongs to the glutamate--cysteine ligase type 1 family. Type 2 subfamily.</text>
</comment>
<dbReference type="PANTHER" id="PTHR38761">
    <property type="entry name" value="GLUTAMATE--CYSTEINE LIGASE"/>
    <property type="match status" value="1"/>
</dbReference>
<dbReference type="eggNOG" id="COG1181">
    <property type="taxonomic scope" value="Bacteria"/>
</dbReference>
<dbReference type="GO" id="GO:0005524">
    <property type="term" value="F:ATP binding"/>
    <property type="evidence" value="ECO:0007669"/>
    <property type="project" value="UniProtKB-UniRule"/>
</dbReference>
<dbReference type="UniPathway" id="UPA00142">
    <property type="reaction ID" value="UER00209"/>
</dbReference>
<dbReference type="Pfam" id="PF04262">
    <property type="entry name" value="Glu_cys_ligase"/>
    <property type="match status" value="2"/>
</dbReference>
<evidence type="ECO:0000313" key="16">
    <source>
        <dbReference type="Proteomes" id="UP000017469"/>
    </source>
</evidence>
<dbReference type="Gene3D" id="3.30.470.20">
    <property type="entry name" value="ATP-grasp fold, B domain"/>
    <property type="match status" value="2"/>
</dbReference>